<feature type="region of interest" description="Disordered" evidence="12">
    <location>
        <begin position="87"/>
        <end position="115"/>
    </location>
</feature>
<dbReference type="CDD" id="cd00190">
    <property type="entry name" value="Tryp_SPc"/>
    <property type="match status" value="1"/>
</dbReference>
<evidence type="ECO:0000313" key="16">
    <source>
        <dbReference type="EMBL" id="CAG7722896.1"/>
    </source>
</evidence>
<name>A0A8J2P297_9HEXA</name>
<dbReference type="OrthoDB" id="8250810at2759"/>
<evidence type="ECO:0000256" key="7">
    <source>
        <dbReference type="ARBA" id="ARBA00023157"/>
    </source>
</evidence>
<evidence type="ECO:0000256" key="10">
    <source>
        <dbReference type="ARBA" id="ARBA00066707"/>
    </source>
</evidence>
<evidence type="ECO:0000313" key="17">
    <source>
        <dbReference type="Proteomes" id="UP000708208"/>
    </source>
</evidence>
<evidence type="ECO:0000256" key="8">
    <source>
        <dbReference type="ARBA" id="ARBA00024195"/>
    </source>
</evidence>
<sequence length="422" mass="46933">MRHLTFASIALLIYCNLVLVEAQQCRSYNRKSGYCVSIMTCPPLLRLLQNNPTVQELRQLQRLTCGFDNQDPKVCCPYSVITPPLSSTSDRLAAPPVKETSAETTPTSTSTTTTKKPLNVNEIEDRQNFSSHSKFALIPKLSECSEVFVTRDRVVGGKHVDHGTYPWMARIGYQYRTGKKLTYYCGGSIINKRYILTAAHCTEGLDEYIPKEVRLGENDVKTETDCNEEYHICSKAEDYKIEKIIPHSNYSTSTKHNDISLIRVDRDISFESYFIKPICLPFLKEYDIENLTLPSGLDSAKAIVAGWGRTVANKNDGSDSLLDVVLPLKTNEECQSIYTRRVIISPKQICAGGEAGMDSCGGDSGGPLITFRSVNAMTKRTKLFQTGVVSYGPVNCGVGGLPGVYARVSQYLDWILENIEPS</sequence>
<feature type="domain" description="Peptidase S1" evidence="14">
    <location>
        <begin position="154"/>
        <end position="420"/>
    </location>
</feature>
<dbReference type="AlphaFoldDB" id="A0A8J2P297"/>
<feature type="chain" id="PRO_5035211442" description="limulus clotting factor C" evidence="13">
    <location>
        <begin position="23"/>
        <end position="422"/>
    </location>
</feature>
<proteinExistence type="inferred from homology"/>
<evidence type="ECO:0000256" key="12">
    <source>
        <dbReference type="SAM" id="MobiDB-lite"/>
    </source>
</evidence>
<dbReference type="FunFam" id="2.40.10.10:FF:000120">
    <property type="entry name" value="Putative serine protease"/>
    <property type="match status" value="1"/>
</dbReference>
<dbReference type="InterPro" id="IPR022700">
    <property type="entry name" value="CLIP"/>
</dbReference>
<evidence type="ECO:0000259" key="14">
    <source>
        <dbReference type="PROSITE" id="PS50240"/>
    </source>
</evidence>
<dbReference type="InterPro" id="IPR018114">
    <property type="entry name" value="TRYPSIN_HIS"/>
</dbReference>
<dbReference type="SMART" id="SM00020">
    <property type="entry name" value="Tryp_SPc"/>
    <property type="match status" value="1"/>
</dbReference>
<keyword evidence="6 11" id="KW-0720">Serine protease</keyword>
<feature type="signal peptide" evidence="13">
    <location>
        <begin position="1"/>
        <end position="22"/>
    </location>
</feature>
<dbReference type="PANTHER" id="PTHR24256">
    <property type="entry name" value="TRYPTASE-RELATED"/>
    <property type="match status" value="1"/>
</dbReference>
<dbReference type="SMART" id="SM00680">
    <property type="entry name" value="CLIP"/>
    <property type="match status" value="1"/>
</dbReference>
<accession>A0A8J2P297</accession>
<keyword evidence="1" id="KW-0768">Sushi</keyword>
<keyword evidence="5" id="KW-0353">Hemolymph clotting</keyword>
<gene>
    <name evidence="16" type="ORF">AFUS01_LOCUS12006</name>
</gene>
<protein>
    <recommendedName>
        <fullName evidence="10">limulus clotting factor C</fullName>
        <ecNumber evidence="10">3.4.21.84</ecNumber>
    </recommendedName>
</protein>
<evidence type="ECO:0000259" key="15">
    <source>
        <dbReference type="PROSITE" id="PS51888"/>
    </source>
</evidence>
<dbReference type="EC" id="3.4.21.84" evidence="10"/>
<dbReference type="InterPro" id="IPR001254">
    <property type="entry name" value="Trypsin_dom"/>
</dbReference>
<organism evidence="16 17">
    <name type="scientific">Allacma fusca</name>
    <dbReference type="NCBI Taxonomy" id="39272"/>
    <lineage>
        <taxon>Eukaryota</taxon>
        <taxon>Metazoa</taxon>
        <taxon>Ecdysozoa</taxon>
        <taxon>Arthropoda</taxon>
        <taxon>Hexapoda</taxon>
        <taxon>Collembola</taxon>
        <taxon>Symphypleona</taxon>
        <taxon>Sminthuridae</taxon>
        <taxon>Allacma</taxon>
    </lineage>
</organism>
<evidence type="ECO:0000256" key="5">
    <source>
        <dbReference type="ARBA" id="ARBA00022820"/>
    </source>
</evidence>
<dbReference type="PROSITE" id="PS50240">
    <property type="entry name" value="TRYPSIN_DOM"/>
    <property type="match status" value="1"/>
</dbReference>
<dbReference type="PROSITE" id="PS00135">
    <property type="entry name" value="TRYPSIN_SER"/>
    <property type="match status" value="1"/>
</dbReference>
<keyword evidence="7" id="KW-1015">Disulfide bond</keyword>
<dbReference type="Pfam" id="PF00089">
    <property type="entry name" value="Trypsin"/>
    <property type="match status" value="1"/>
</dbReference>
<dbReference type="PROSITE" id="PS00134">
    <property type="entry name" value="TRYPSIN_HIS"/>
    <property type="match status" value="1"/>
</dbReference>
<dbReference type="GO" id="GO:0042381">
    <property type="term" value="P:hemolymph coagulation"/>
    <property type="evidence" value="ECO:0007669"/>
    <property type="project" value="UniProtKB-KW"/>
</dbReference>
<keyword evidence="2 11" id="KW-0645">Protease</keyword>
<dbReference type="GO" id="GO:0006508">
    <property type="term" value="P:proteolysis"/>
    <property type="evidence" value="ECO:0007669"/>
    <property type="project" value="UniProtKB-KW"/>
</dbReference>
<feature type="domain" description="Clip" evidence="15">
    <location>
        <begin position="24"/>
        <end position="76"/>
    </location>
</feature>
<dbReference type="EMBL" id="CAJVCH010093477">
    <property type="protein sequence ID" value="CAG7722896.1"/>
    <property type="molecule type" value="Genomic_DNA"/>
</dbReference>
<keyword evidence="3 13" id="KW-0732">Signal</keyword>
<evidence type="ECO:0000256" key="3">
    <source>
        <dbReference type="ARBA" id="ARBA00022729"/>
    </source>
</evidence>
<evidence type="ECO:0000256" key="9">
    <source>
        <dbReference type="ARBA" id="ARBA00052079"/>
    </source>
</evidence>
<dbReference type="InterPro" id="IPR051487">
    <property type="entry name" value="Ser/Thr_Proteases_Immune/Dev"/>
</dbReference>
<evidence type="ECO:0000256" key="4">
    <source>
        <dbReference type="ARBA" id="ARBA00022801"/>
    </source>
</evidence>
<comment type="catalytic activity">
    <reaction evidence="9">
        <text>Selective cleavage of 103-Arg-|-Ser-104 and 124-Ile-|-Ile-125 bonds in Limulus clotting factor B to form activated factor B. Cleavage of -Pro-Arg-|-Xaa- bonds in synthetic substrates.</text>
        <dbReference type="EC" id="3.4.21.84"/>
    </reaction>
</comment>
<dbReference type="Pfam" id="PF12032">
    <property type="entry name" value="CLIP"/>
    <property type="match status" value="1"/>
</dbReference>
<dbReference type="InterPro" id="IPR033116">
    <property type="entry name" value="TRYPSIN_SER"/>
</dbReference>
<dbReference type="PROSITE" id="PS51888">
    <property type="entry name" value="CLIP"/>
    <property type="match status" value="1"/>
</dbReference>
<reference evidence="16" key="1">
    <citation type="submission" date="2021-06" db="EMBL/GenBank/DDBJ databases">
        <authorList>
            <person name="Hodson N. C."/>
            <person name="Mongue J. A."/>
            <person name="Jaron S. K."/>
        </authorList>
    </citation>
    <scope>NUCLEOTIDE SEQUENCE</scope>
</reference>
<comment type="similarity">
    <text evidence="8">Belongs to the peptidase S1 family. CLIP subfamily.</text>
</comment>
<comment type="caution">
    <text evidence="16">The sequence shown here is derived from an EMBL/GenBank/DDBJ whole genome shotgun (WGS) entry which is preliminary data.</text>
</comment>
<evidence type="ECO:0000256" key="2">
    <source>
        <dbReference type="ARBA" id="ARBA00022670"/>
    </source>
</evidence>
<evidence type="ECO:0000256" key="6">
    <source>
        <dbReference type="ARBA" id="ARBA00022825"/>
    </source>
</evidence>
<feature type="compositionally biased region" description="Low complexity" evidence="12">
    <location>
        <begin position="98"/>
        <end position="115"/>
    </location>
</feature>
<keyword evidence="17" id="KW-1185">Reference proteome</keyword>
<evidence type="ECO:0000256" key="11">
    <source>
        <dbReference type="RuleBase" id="RU363034"/>
    </source>
</evidence>
<dbReference type="Proteomes" id="UP000708208">
    <property type="component" value="Unassembled WGS sequence"/>
</dbReference>
<dbReference type="GO" id="GO:0004252">
    <property type="term" value="F:serine-type endopeptidase activity"/>
    <property type="evidence" value="ECO:0007669"/>
    <property type="project" value="InterPro"/>
</dbReference>
<evidence type="ECO:0000256" key="13">
    <source>
        <dbReference type="SAM" id="SignalP"/>
    </source>
</evidence>
<keyword evidence="4 11" id="KW-0378">Hydrolase</keyword>
<evidence type="ECO:0000256" key="1">
    <source>
        <dbReference type="ARBA" id="ARBA00022659"/>
    </source>
</evidence>